<evidence type="ECO:0000256" key="1">
    <source>
        <dbReference type="SAM" id="Phobius"/>
    </source>
</evidence>
<keyword evidence="1" id="KW-1133">Transmembrane helix</keyword>
<keyword evidence="1" id="KW-0812">Transmembrane</keyword>
<dbReference type="EMBL" id="CP001700">
    <property type="protein sequence ID" value="ACU77037.1"/>
    <property type="molecule type" value="Genomic_DNA"/>
</dbReference>
<dbReference type="InParanoid" id="C7QIY7"/>
<accession>C7QIY7</accession>
<name>C7QIY7_CATAD</name>
<sequence length="62" mass="5879">MTGAFSAFLCPAGLRASQRVDIDGAGGVDVPDREPMTGPLGVLLCGGGGAAVVGFGAVVGCG</sequence>
<protein>
    <submittedName>
        <fullName evidence="2">Uncharacterized protein</fullName>
    </submittedName>
</protein>
<dbReference type="KEGG" id="cai:Caci_8214"/>
<dbReference type="Proteomes" id="UP000000851">
    <property type="component" value="Chromosome"/>
</dbReference>
<dbReference type="AlphaFoldDB" id="C7QIY7"/>
<keyword evidence="3" id="KW-1185">Reference proteome</keyword>
<evidence type="ECO:0000313" key="3">
    <source>
        <dbReference type="Proteomes" id="UP000000851"/>
    </source>
</evidence>
<dbReference type="HOGENOM" id="CLU_2895735_0_0_11"/>
<feature type="transmembrane region" description="Helical" evidence="1">
    <location>
        <begin position="40"/>
        <end position="61"/>
    </location>
</feature>
<dbReference type="STRING" id="479433.Caci_8214"/>
<evidence type="ECO:0000313" key="2">
    <source>
        <dbReference type="EMBL" id="ACU77037.1"/>
    </source>
</evidence>
<gene>
    <name evidence="2" type="ordered locus">Caci_8214</name>
</gene>
<proteinExistence type="predicted"/>
<organism evidence="2 3">
    <name type="scientific">Catenulispora acidiphila (strain DSM 44928 / JCM 14897 / NBRC 102108 / NRRL B-24433 / ID139908)</name>
    <dbReference type="NCBI Taxonomy" id="479433"/>
    <lineage>
        <taxon>Bacteria</taxon>
        <taxon>Bacillati</taxon>
        <taxon>Actinomycetota</taxon>
        <taxon>Actinomycetes</taxon>
        <taxon>Catenulisporales</taxon>
        <taxon>Catenulisporaceae</taxon>
        <taxon>Catenulispora</taxon>
    </lineage>
</organism>
<reference evidence="2 3" key="1">
    <citation type="journal article" date="2009" name="Stand. Genomic Sci.">
        <title>Complete genome sequence of Catenulispora acidiphila type strain (ID 139908).</title>
        <authorList>
            <person name="Copeland A."/>
            <person name="Lapidus A."/>
            <person name="Glavina Del Rio T."/>
            <person name="Nolan M."/>
            <person name="Lucas S."/>
            <person name="Chen F."/>
            <person name="Tice H."/>
            <person name="Cheng J.F."/>
            <person name="Bruce D."/>
            <person name="Goodwin L."/>
            <person name="Pitluck S."/>
            <person name="Mikhailova N."/>
            <person name="Pati A."/>
            <person name="Ivanova N."/>
            <person name="Mavromatis K."/>
            <person name="Chen A."/>
            <person name="Palaniappan K."/>
            <person name="Chain P."/>
            <person name="Land M."/>
            <person name="Hauser L."/>
            <person name="Chang Y.J."/>
            <person name="Jeffries C.D."/>
            <person name="Chertkov O."/>
            <person name="Brettin T."/>
            <person name="Detter J.C."/>
            <person name="Han C."/>
            <person name="Ali Z."/>
            <person name="Tindall B.J."/>
            <person name="Goker M."/>
            <person name="Bristow J."/>
            <person name="Eisen J.A."/>
            <person name="Markowitz V."/>
            <person name="Hugenholtz P."/>
            <person name="Kyrpides N.C."/>
            <person name="Klenk H.P."/>
        </authorList>
    </citation>
    <scope>NUCLEOTIDE SEQUENCE [LARGE SCALE GENOMIC DNA]</scope>
    <source>
        <strain evidence="3">DSM 44928 / JCM 14897 / NBRC 102108 / NRRL B-24433 / ID139908</strain>
    </source>
</reference>
<keyword evidence="1" id="KW-0472">Membrane</keyword>